<accession>A0ABX6GH13</accession>
<gene>
    <name evidence="2" type="ORF">FO014_00420</name>
</gene>
<proteinExistence type="predicted"/>
<dbReference type="Proteomes" id="UP000430368">
    <property type="component" value="Chromosome"/>
</dbReference>
<dbReference type="PROSITE" id="PS51301">
    <property type="entry name" value="KILA_N"/>
    <property type="match status" value="1"/>
</dbReference>
<dbReference type="SMART" id="SM01252">
    <property type="entry name" value="KilA-N"/>
    <property type="match status" value="1"/>
</dbReference>
<dbReference type="RefSeq" id="WP_160026965.1">
    <property type="nucleotide sequence ID" value="NZ_CP041764.1"/>
</dbReference>
<evidence type="ECO:0000259" key="1">
    <source>
        <dbReference type="PROSITE" id="PS51301"/>
    </source>
</evidence>
<evidence type="ECO:0000313" key="2">
    <source>
        <dbReference type="EMBL" id="QHA85562.1"/>
    </source>
</evidence>
<dbReference type="InterPro" id="IPR018004">
    <property type="entry name" value="KilA/APSES_HTH"/>
</dbReference>
<keyword evidence="3" id="KW-1185">Reference proteome</keyword>
<evidence type="ECO:0000313" key="3">
    <source>
        <dbReference type="Proteomes" id="UP000430368"/>
    </source>
</evidence>
<name>A0ABX6GH13_9GAMM</name>
<protein>
    <submittedName>
        <fullName evidence="2">KilA-N domain-containing protein</fullName>
    </submittedName>
</protein>
<organism evidence="2 3">
    <name type="scientific">Serratia rhizosphaerae</name>
    <dbReference type="NCBI Taxonomy" id="2597702"/>
    <lineage>
        <taxon>Bacteria</taxon>
        <taxon>Pseudomonadati</taxon>
        <taxon>Pseudomonadota</taxon>
        <taxon>Gammaproteobacteria</taxon>
        <taxon>Enterobacterales</taxon>
        <taxon>Yersiniaceae</taxon>
        <taxon>Serratia</taxon>
    </lineage>
</organism>
<sequence length="267" mass="29212">MNQLISIDGVAVRQDVNGRYCLNDLHRAAGGEAKYQPGLFLRLDSTQALSDEILNSTDLQSLPTETIPGRNGGTYVCKELVYAYAMWISPAFNLKVIRTFDAAVTERTAPQTADRIQAGILLLESAARLLNLSNSSKLGAYQKLQDFAGIPNLMPAYAIDAPSDAADGSSRPTMSLSAILKEHAIPVSPQEAYRRLEEIGIVEHRSRNSTSRKAKGGVKKFWAVTSKGLAYGKNITNPGNPRETQPHFYDSRSPELIKLMMTAKARS</sequence>
<dbReference type="Pfam" id="PF04383">
    <property type="entry name" value="KilA-N"/>
    <property type="match status" value="1"/>
</dbReference>
<reference evidence="2 3" key="1">
    <citation type="submission" date="2019-07" db="EMBL/GenBank/DDBJ databases">
        <title>Serratia dokdonensis sp. nov., an elicitor of systemic resistance in Nicotiana Tabacum.</title>
        <authorList>
            <person name="Son J.-S."/>
            <person name="Hwang Y.-J."/>
            <person name="Lee S.-Y."/>
            <person name="Ghim S.-Y."/>
        </authorList>
    </citation>
    <scope>NUCLEOTIDE SEQUENCE [LARGE SCALE GENOMIC DNA]</scope>
    <source>
        <strain evidence="2 3">KUDC3025</strain>
    </source>
</reference>
<feature type="domain" description="KilA-N" evidence="1">
    <location>
        <begin position="1"/>
        <end position="103"/>
    </location>
</feature>
<dbReference type="EMBL" id="CP041764">
    <property type="protein sequence ID" value="QHA85562.1"/>
    <property type="molecule type" value="Genomic_DNA"/>
</dbReference>
<dbReference type="InterPro" id="IPR017880">
    <property type="entry name" value="KilA_N"/>
</dbReference>